<evidence type="ECO:0000313" key="2">
    <source>
        <dbReference type="EMBL" id="KAL3808116.1"/>
    </source>
</evidence>
<protein>
    <recommendedName>
        <fullName evidence="1">ATPase AAA-type core domain-containing protein</fullName>
    </recommendedName>
</protein>
<evidence type="ECO:0000313" key="3">
    <source>
        <dbReference type="Proteomes" id="UP001530377"/>
    </source>
</evidence>
<name>A0ABD3R9X8_9STRA</name>
<dbReference type="Proteomes" id="UP001530377">
    <property type="component" value="Unassembled WGS sequence"/>
</dbReference>
<comment type="caution">
    <text evidence="2">The sequence shown here is derived from an EMBL/GenBank/DDBJ whole genome shotgun (WGS) entry which is preliminary data.</text>
</comment>
<dbReference type="AlphaFoldDB" id="A0ABD3R9X8"/>
<evidence type="ECO:0000259" key="1">
    <source>
        <dbReference type="Pfam" id="PF00004"/>
    </source>
</evidence>
<dbReference type="Pfam" id="PF00004">
    <property type="entry name" value="AAA"/>
    <property type="match status" value="1"/>
</dbReference>
<organism evidence="2 3">
    <name type="scientific">Cyclostephanos tholiformis</name>
    <dbReference type="NCBI Taxonomy" id="382380"/>
    <lineage>
        <taxon>Eukaryota</taxon>
        <taxon>Sar</taxon>
        <taxon>Stramenopiles</taxon>
        <taxon>Ochrophyta</taxon>
        <taxon>Bacillariophyta</taxon>
        <taxon>Coscinodiscophyceae</taxon>
        <taxon>Thalassiosirophycidae</taxon>
        <taxon>Stephanodiscales</taxon>
        <taxon>Stephanodiscaceae</taxon>
        <taxon>Cyclostephanos</taxon>
    </lineage>
</organism>
<dbReference type="InterPro" id="IPR027417">
    <property type="entry name" value="P-loop_NTPase"/>
</dbReference>
<dbReference type="SUPFAM" id="SSF52540">
    <property type="entry name" value="P-loop containing nucleoside triphosphate hydrolases"/>
    <property type="match status" value="1"/>
</dbReference>
<dbReference type="PANTHER" id="PTHR23074">
    <property type="entry name" value="AAA DOMAIN-CONTAINING"/>
    <property type="match status" value="1"/>
</dbReference>
<gene>
    <name evidence="2" type="ORF">ACHAXA_001022</name>
</gene>
<keyword evidence="3" id="KW-1185">Reference proteome</keyword>
<dbReference type="InterPro" id="IPR050304">
    <property type="entry name" value="MT-severing_AAA_ATPase"/>
</dbReference>
<dbReference type="Gene3D" id="3.40.50.300">
    <property type="entry name" value="P-loop containing nucleotide triphosphate hydrolases"/>
    <property type="match status" value="1"/>
</dbReference>
<proteinExistence type="predicted"/>
<dbReference type="PANTHER" id="PTHR23074:SF83">
    <property type="entry name" value="VACUOLAR PROTEIN SORTING-ASSOCIATED PROTEIN 4A"/>
    <property type="match status" value="1"/>
</dbReference>
<sequence>MDSNSTLFSVSSADLISKWQRKSERLVRNLFVKTRESPGGRAIIVIDEVDSLRDSRSKEKCDSERRVKMEFLIQMDGLLSKKEGAVLVLGDTLTSGGC</sequence>
<feature type="domain" description="ATPase AAA-type core" evidence="1">
    <location>
        <begin position="4"/>
        <end position="90"/>
    </location>
</feature>
<reference evidence="2 3" key="1">
    <citation type="submission" date="2024-10" db="EMBL/GenBank/DDBJ databases">
        <title>Updated reference genomes for cyclostephanoid diatoms.</title>
        <authorList>
            <person name="Roberts W.R."/>
            <person name="Alverson A.J."/>
        </authorList>
    </citation>
    <scope>NUCLEOTIDE SEQUENCE [LARGE SCALE GENOMIC DNA]</scope>
    <source>
        <strain evidence="2 3">AJA228-03</strain>
    </source>
</reference>
<accession>A0ABD3R9X8</accession>
<dbReference type="InterPro" id="IPR003959">
    <property type="entry name" value="ATPase_AAA_core"/>
</dbReference>
<dbReference type="EMBL" id="JALLPB020000546">
    <property type="protein sequence ID" value="KAL3808116.1"/>
    <property type="molecule type" value="Genomic_DNA"/>
</dbReference>